<feature type="domain" description="Agenet" evidence="10">
    <location>
        <begin position="722"/>
        <end position="790"/>
    </location>
</feature>
<evidence type="ECO:0000256" key="7">
    <source>
        <dbReference type="ARBA" id="ARBA00022801"/>
    </source>
</evidence>
<protein>
    <submittedName>
        <fullName evidence="11">Serine carboxypeptidase-like 26</fullName>
    </submittedName>
</protein>
<gene>
    <name evidence="11" type="ORF">Sradi_1687200</name>
</gene>
<evidence type="ECO:0000256" key="9">
    <source>
        <dbReference type="ARBA" id="ARBA00023180"/>
    </source>
</evidence>
<comment type="similarity">
    <text evidence="2">Belongs to the peptidase S10 family.</text>
</comment>
<name>A0AAW2UF49_SESRA</name>
<keyword evidence="8" id="KW-1015">Disulfide bond</keyword>
<feature type="domain" description="Agenet" evidence="10">
    <location>
        <begin position="793"/>
        <end position="849"/>
    </location>
</feature>
<dbReference type="CDD" id="cd20405">
    <property type="entry name" value="Tudor_Agenet_AtDUF_rpt1_3"/>
    <property type="match status" value="2"/>
</dbReference>
<dbReference type="PANTHER" id="PTHR31917">
    <property type="entry name" value="AGENET DOMAIN-CONTAINING PROTEIN-RELATED"/>
    <property type="match status" value="1"/>
</dbReference>
<dbReference type="Gene3D" id="2.30.30.140">
    <property type="match status" value="1"/>
</dbReference>
<dbReference type="GO" id="GO:0005576">
    <property type="term" value="C:extracellular region"/>
    <property type="evidence" value="ECO:0007669"/>
    <property type="project" value="UniProtKB-SubCell"/>
</dbReference>
<organism evidence="11">
    <name type="scientific">Sesamum radiatum</name>
    <name type="common">Black benniseed</name>
    <dbReference type="NCBI Taxonomy" id="300843"/>
    <lineage>
        <taxon>Eukaryota</taxon>
        <taxon>Viridiplantae</taxon>
        <taxon>Streptophyta</taxon>
        <taxon>Embryophyta</taxon>
        <taxon>Tracheophyta</taxon>
        <taxon>Spermatophyta</taxon>
        <taxon>Magnoliopsida</taxon>
        <taxon>eudicotyledons</taxon>
        <taxon>Gunneridae</taxon>
        <taxon>Pentapetalae</taxon>
        <taxon>asterids</taxon>
        <taxon>lamiids</taxon>
        <taxon>Lamiales</taxon>
        <taxon>Pedaliaceae</taxon>
        <taxon>Sesamum</taxon>
    </lineage>
</organism>
<keyword evidence="4 11" id="KW-0121">Carboxypeptidase</keyword>
<dbReference type="PANTHER" id="PTHR31917:SF147">
    <property type="entry name" value="AGENET DOMAIN-CONTAINING PROTEIN"/>
    <property type="match status" value="1"/>
</dbReference>
<dbReference type="Pfam" id="PF00450">
    <property type="entry name" value="Peptidase_S10"/>
    <property type="match status" value="1"/>
</dbReference>
<sequence length="875" mass="100928">MKLPDQPSTPTISQFSGYITVNEAHGRALFYWFFQAQSQPNKNPLLLWLNGGPGCSSIGYGAAVELGPLRVAKKGAALEFNQHSWNKEANLLFIESPIGVGFSYTNTSSDFANIDDRFVAEDTYNFLVRWLKRFPQFKDHEFYISGESYAGHYVPQLAELVHERNKKREKYPYINLKGFIVGNPETNDYFDYKGILEYAWSHSVISDQDYDKARRACNFKLENWSTGCVDAMTTVFDRYKEIDIYNIYAPSCLLKNTSAGYFNRMDVQKALHIDSRGLSGTVKWTVCNDSVFRSYNYTVFSVLPIYRKLIKGGLKIWMYSGDADGRVPVIGSRYCIESLELPLKTPWTSWYYKNQVGGRLVEYEGLTFVTVRGAGHLVPLNKPNEALALIHSYLSGEKIEVRRQNVDVVWYPSTFLHSSLNQTYVQFDTLSETEDSTSSLRREYVSPVDVRPAPPPELHRYFKVGEIVEGFCREKKGWRKATVVAILEKSRYALSFEGEGQKGSRAEMEQWELRAVREWADGSWSPPFRLEEVLQNKSSESEVKSRGLILRIKCSGKASGIKFNEGMLVEVKSDEEGFQGSWFTAVIVKPLANDKFLVEYRTLRTESRTELLKEEVDISCIRHCPPAIQRVTPFDYLERVDAWYNDGWWEGHIVQVFNGCKYTVQFTNTDEEMVFEHCKLRPHQEWTDGKWVPVPKVNLDDVSLKSNKVKLKRKHSGKAAEPTFRDGMMVEVKSDEEGYQGSWYTAVIVCSLCCDKYLVEYQTLKTDDESDLLREKAFASYIRPCPPKIVRVDRFKMLEEVDAWYNDGWWVGLVSKVLDGLKYAVYFWTTNEELILEHFNLRPHQEWIGGKWIAALRRKSKLQVKNKLGKYKGEE</sequence>
<reference evidence="11" key="2">
    <citation type="journal article" date="2024" name="Plant">
        <title>Genomic evolution and insights into agronomic trait innovations of Sesamum species.</title>
        <authorList>
            <person name="Miao H."/>
            <person name="Wang L."/>
            <person name="Qu L."/>
            <person name="Liu H."/>
            <person name="Sun Y."/>
            <person name="Le M."/>
            <person name="Wang Q."/>
            <person name="Wei S."/>
            <person name="Zheng Y."/>
            <person name="Lin W."/>
            <person name="Duan Y."/>
            <person name="Cao H."/>
            <person name="Xiong S."/>
            <person name="Wang X."/>
            <person name="Wei L."/>
            <person name="Li C."/>
            <person name="Ma Q."/>
            <person name="Ju M."/>
            <person name="Zhao R."/>
            <person name="Li G."/>
            <person name="Mu C."/>
            <person name="Tian Q."/>
            <person name="Mei H."/>
            <person name="Zhang T."/>
            <person name="Gao T."/>
            <person name="Zhang H."/>
        </authorList>
    </citation>
    <scope>NUCLEOTIDE SEQUENCE</scope>
    <source>
        <strain evidence="11">G02</strain>
    </source>
</reference>
<dbReference type="Pfam" id="PF05641">
    <property type="entry name" value="Agenet"/>
    <property type="match status" value="3"/>
</dbReference>
<keyword evidence="9" id="KW-0325">Glycoprotein</keyword>
<dbReference type="InterPro" id="IPR008395">
    <property type="entry name" value="Agenet-like_dom"/>
</dbReference>
<feature type="domain" description="Agenet" evidence="10">
    <location>
        <begin position="632"/>
        <end position="688"/>
    </location>
</feature>
<evidence type="ECO:0000256" key="8">
    <source>
        <dbReference type="ARBA" id="ARBA00023157"/>
    </source>
</evidence>
<dbReference type="PROSITE" id="PS00560">
    <property type="entry name" value="CARBOXYPEPT_SER_HIS"/>
    <property type="match status" value="1"/>
</dbReference>
<reference evidence="11" key="1">
    <citation type="submission" date="2020-06" db="EMBL/GenBank/DDBJ databases">
        <authorList>
            <person name="Li T."/>
            <person name="Hu X."/>
            <person name="Zhang T."/>
            <person name="Song X."/>
            <person name="Zhang H."/>
            <person name="Dai N."/>
            <person name="Sheng W."/>
            <person name="Hou X."/>
            <person name="Wei L."/>
        </authorList>
    </citation>
    <scope>NUCLEOTIDE SEQUENCE</scope>
    <source>
        <strain evidence="11">G02</strain>
        <tissue evidence="11">Leaf</tissue>
    </source>
</reference>
<keyword evidence="6" id="KW-0732">Signal</keyword>
<dbReference type="InterPro" id="IPR001563">
    <property type="entry name" value="Peptidase_S10"/>
</dbReference>
<evidence type="ECO:0000256" key="1">
    <source>
        <dbReference type="ARBA" id="ARBA00004613"/>
    </source>
</evidence>
<keyword evidence="5" id="KW-0645">Protease</keyword>
<evidence type="ECO:0000256" key="2">
    <source>
        <dbReference type="ARBA" id="ARBA00009431"/>
    </source>
</evidence>
<evidence type="ECO:0000256" key="6">
    <source>
        <dbReference type="ARBA" id="ARBA00022729"/>
    </source>
</evidence>
<dbReference type="PROSITE" id="PS00131">
    <property type="entry name" value="CARBOXYPEPT_SER_SER"/>
    <property type="match status" value="1"/>
</dbReference>
<dbReference type="SUPFAM" id="SSF53474">
    <property type="entry name" value="alpha/beta-Hydrolases"/>
    <property type="match status" value="1"/>
</dbReference>
<comment type="subcellular location">
    <subcellularLocation>
        <location evidence="1">Secreted</location>
    </subcellularLocation>
</comment>
<dbReference type="GO" id="GO:0006508">
    <property type="term" value="P:proteolysis"/>
    <property type="evidence" value="ECO:0007669"/>
    <property type="project" value="UniProtKB-KW"/>
</dbReference>
<dbReference type="Gene3D" id="3.40.50.1820">
    <property type="entry name" value="alpha/beta hydrolase"/>
    <property type="match status" value="1"/>
</dbReference>
<feature type="domain" description="Agenet" evidence="10">
    <location>
        <begin position="460"/>
        <end position="521"/>
    </location>
</feature>
<proteinExistence type="inferred from homology"/>
<evidence type="ECO:0000256" key="4">
    <source>
        <dbReference type="ARBA" id="ARBA00022645"/>
    </source>
</evidence>
<keyword evidence="3" id="KW-0964">Secreted</keyword>
<dbReference type="Gene3D" id="6.10.250.940">
    <property type="match status" value="1"/>
</dbReference>
<dbReference type="CDD" id="cd20406">
    <property type="entry name" value="Tudor_Agenet_AtDUF_rpt2_4"/>
    <property type="match status" value="2"/>
</dbReference>
<evidence type="ECO:0000313" key="11">
    <source>
        <dbReference type="EMBL" id="KAL0414855.1"/>
    </source>
</evidence>
<accession>A0AAW2UF49</accession>
<dbReference type="AlphaFoldDB" id="A0AAW2UF49"/>
<dbReference type="InterPro" id="IPR029058">
    <property type="entry name" value="AB_hydrolase_fold"/>
</dbReference>
<keyword evidence="7" id="KW-0378">Hydrolase</keyword>
<dbReference type="InterPro" id="IPR014002">
    <property type="entry name" value="Agenet_dom_plant"/>
</dbReference>
<evidence type="ECO:0000259" key="10">
    <source>
        <dbReference type="SMART" id="SM00743"/>
    </source>
</evidence>
<dbReference type="InterPro" id="IPR018202">
    <property type="entry name" value="Ser_caboxypep_ser_AS"/>
</dbReference>
<dbReference type="FunFam" id="3.40.50.11320:FF:000001">
    <property type="entry name" value="Carboxypeptidase"/>
    <property type="match status" value="1"/>
</dbReference>
<dbReference type="EMBL" id="JACGWJ010000006">
    <property type="protein sequence ID" value="KAL0414855.1"/>
    <property type="molecule type" value="Genomic_DNA"/>
</dbReference>
<dbReference type="SMART" id="SM00743">
    <property type="entry name" value="Agenet"/>
    <property type="match status" value="5"/>
</dbReference>
<feature type="domain" description="Agenet" evidence="10">
    <location>
        <begin position="561"/>
        <end position="629"/>
    </location>
</feature>
<dbReference type="InterPro" id="IPR033124">
    <property type="entry name" value="Ser_caboxypep_his_AS"/>
</dbReference>
<evidence type="ECO:0000256" key="3">
    <source>
        <dbReference type="ARBA" id="ARBA00022525"/>
    </source>
</evidence>
<dbReference type="GO" id="GO:0004185">
    <property type="term" value="F:serine-type carboxypeptidase activity"/>
    <property type="evidence" value="ECO:0007669"/>
    <property type="project" value="InterPro"/>
</dbReference>
<dbReference type="Gene3D" id="3.40.50.11320">
    <property type="match status" value="1"/>
</dbReference>
<dbReference type="PRINTS" id="PR00724">
    <property type="entry name" value="CRBOXYPTASEC"/>
</dbReference>
<dbReference type="FunFam" id="3.40.50.1820:FF:000013">
    <property type="entry name" value="Carboxypeptidase"/>
    <property type="match status" value="1"/>
</dbReference>
<evidence type="ECO:0000256" key="5">
    <source>
        <dbReference type="ARBA" id="ARBA00022670"/>
    </source>
</evidence>
<comment type="caution">
    <text evidence="11">The sequence shown here is derived from an EMBL/GenBank/DDBJ whole genome shotgun (WGS) entry which is preliminary data.</text>
</comment>